<dbReference type="Pfam" id="PF22783">
    <property type="entry name" value="BapA_N"/>
    <property type="match status" value="1"/>
</dbReference>
<dbReference type="Gene3D" id="2.60.40.10">
    <property type="entry name" value="Immunoglobulins"/>
    <property type="match status" value="7"/>
</dbReference>
<dbReference type="Proteomes" id="UP001565243">
    <property type="component" value="Unassembled WGS sequence"/>
</dbReference>
<dbReference type="NCBIfam" id="NF033510">
    <property type="entry name" value="Ca_tandemer"/>
    <property type="match status" value="7"/>
</dbReference>
<evidence type="ECO:0000256" key="1">
    <source>
        <dbReference type="SAM" id="MobiDB-lite"/>
    </source>
</evidence>
<feature type="compositionally biased region" description="Low complexity" evidence="1">
    <location>
        <begin position="403"/>
        <end position="417"/>
    </location>
</feature>
<dbReference type="NCBIfam" id="NF033677">
    <property type="entry name" value="biofilm_BapA_N"/>
    <property type="match status" value="1"/>
</dbReference>
<proteinExistence type="predicted"/>
<comment type="caution">
    <text evidence="3">The sequence shown here is derived from an EMBL/GenBank/DDBJ whole genome shotgun (WGS) entry which is preliminary data.</text>
</comment>
<gene>
    <name evidence="3" type="ORF">AB6T85_19440</name>
</gene>
<evidence type="ECO:0000259" key="2">
    <source>
        <dbReference type="Pfam" id="PF22783"/>
    </source>
</evidence>
<keyword evidence="4" id="KW-1185">Reference proteome</keyword>
<evidence type="ECO:0000313" key="4">
    <source>
        <dbReference type="Proteomes" id="UP001565243"/>
    </source>
</evidence>
<organism evidence="3 4">
    <name type="scientific">Erwinia aeris</name>
    <dbReference type="NCBI Taxonomy" id="3239803"/>
    <lineage>
        <taxon>Bacteria</taxon>
        <taxon>Pseudomonadati</taxon>
        <taxon>Pseudomonadota</taxon>
        <taxon>Gammaproteobacteria</taxon>
        <taxon>Enterobacterales</taxon>
        <taxon>Erwiniaceae</taxon>
        <taxon>Erwinia</taxon>
    </lineage>
</organism>
<evidence type="ECO:0000313" key="3">
    <source>
        <dbReference type="EMBL" id="MEY8772584.1"/>
    </source>
</evidence>
<feature type="domain" description="Biofilm-associated protein BapA-like prefix-like" evidence="2">
    <location>
        <begin position="10"/>
        <end position="107"/>
    </location>
</feature>
<dbReference type="RefSeq" id="WP_369896402.1">
    <property type="nucleotide sequence ID" value="NZ_JBGFFX010000014.1"/>
</dbReference>
<dbReference type="EMBL" id="JBGFFX010000014">
    <property type="protein sequence ID" value="MEY8772584.1"/>
    <property type="molecule type" value="Genomic_DNA"/>
</dbReference>
<name>A0ABV4ECC2_9GAMM</name>
<dbReference type="InterPro" id="IPR048051">
    <property type="entry name" value="BapA-like_prefix-like"/>
</dbReference>
<feature type="region of interest" description="Disordered" evidence="1">
    <location>
        <begin position="371"/>
        <end position="445"/>
    </location>
</feature>
<sequence>MAYSGSGRVNIVSLASGETLLVENDSQAYTLSEPSIVTLQGAPSQVSAWQRQGSDLILHQDGGVSRFQQFFSTDPQSQSQLIFQDGATQQQALFANEADEAETTVTLTPTLAAVPAAVETVDSTLIVNNMAVPVDSVAAAVTTTPTTPTPTPTPGTGAVTAEASTTLPTLTINPVSGDDAVNYKEGVYGVEITGTSTQLASGTRVELTLDGKTWSGYVNNNVWSVQVGDSDLAAIKDGSYTFSVSATDASGNSVSATRDLLLISHYNSSIPLVTTDELTLADVTYQNGEPIYTVTGTMQTPFPLTMFAVKGEIESYRTGTLNADGSWSVQLTSQDIHTQHGQNALVLGVQDGAGNWFEQQIYVTTDLETPVGTGGGGAEVPVPVPPVENPTDGTPPDNPGTTPPETGGGATATPKPTIAVPFGDGWLNHDEKTHSETLSGTTGVTGSGQQVAINISGSRYQATVADDGKWSLALTSAQLMGTDFSTGKHWINVYATNAEGESGKTGAYFFTDISTPHVSVDTLSNTDINLNSARQNGLAFTGTGDAGDGLTLTLGTQTWQTLVGFDGTWRVDITPQQAQQLQLGNYTLKASVTDPAKNVGTETQDITFYNGAVTPAAAVDSVSADDAAAAAAAAATAGQAIPAAQPEADSSGVLLAATAVPHPTINTPFGDGWLNRSEKLDGQALVGTTGAIGSGQTVTVNINGVDYQAAVTNDGNWRLDLNTETLLHSEFNTGKRWITVTASNAEGETGSTQAYFFTDVSTPQTAIDTPADGTHINLNQIAENYLFTGTGDAGDALTLTLGALTWHTTVGFDGTWQAALTPQQAQQLTAGDYTLQATISDMAKNVGSSSLALDFYSGSTSPTVTINSLSDDNRVNLNILTDDYAIRGTGEVGARVTVSIGSLALGSVIVGQNGEWTTWLYENDAKQLTAGNTTILASVQDSAGHEHSASLSVELYAADVQPTLTMDTVEINDIVDYANYQNDVQLHGDSWGLHTDTEVTITLADKTYTGYVYANHWMATIPSADIEATADGYYNLKVSVESAGGNASASRDVLLLSHFHSSDPVLTFNALTPEDVVYHDDNAYYLISGTVTEPLPVDKLSFYGGELLNYYDINVAADGTFTSEVPVSEYTSISSTPGFYVSYQDAAGHWYETRDSVTLPDAPATVETADQSTFSLLAEANPLDDVSHASATDAHESSAAAVTESGATGGEPAVASHVESVAPTAGTEGNDTFTLSTLNLLSNLNGGAGHDTLVLGGAHEALDFASLGLKIGSVETIDLGTSGSNSLTLGQKDLLALTDNASEALTIKGADGSAVTLSTAEGGVWNEAGMQTIAGQQFDLYHNSSASHEGTLADVLIQHNLQVQTA</sequence>
<accession>A0ABV4ECC2</accession>
<feature type="region of interest" description="Disordered" evidence="1">
    <location>
        <begin position="1187"/>
        <end position="1211"/>
    </location>
</feature>
<dbReference type="InterPro" id="IPR013783">
    <property type="entry name" value="Ig-like_fold"/>
</dbReference>
<reference evidence="3 4" key="1">
    <citation type="submission" date="2024-07" db="EMBL/GenBank/DDBJ databases">
        <authorList>
            <person name="Hebao G."/>
        </authorList>
    </citation>
    <scope>NUCLEOTIDE SEQUENCE [LARGE SCALE GENOMIC DNA]</scope>
    <source>
        <strain evidence="3 4">ACCC 02193</strain>
    </source>
</reference>
<protein>
    <submittedName>
        <fullName evidence="3">BapA prefix-like domain-containing protein</fullName>
    </submittedName>
</protein>